<dbReference type="KEGG" id="dez:DKM44_12935"/>
<sequence>MTITPTKSRPKQAPPVQPNYREVDERRRVWIAQLPPEIDTDAVGTLSSNEALSFTWNVAGHARNFMEWTHFQPREWTPWGNYDQRLARVCRWLAQQPEDQLPYRRDDALQILRACWPKYLEKVRDPELLFDTIPSLWIPDDEFGPLDAPLPYLPIWEVIPRDPDITPEQLERRWEAARIGEEFALYAGLTTYLNVTIGLKLLDLGDSPF</sequence>
<dbReference type="Proteomes" id="UP000245368">
    <property type="component" value="Chromosome"/>
</dbReference>
<keyword evidence="2" id="KW-1185">Reference proteome</keyword>
<protein>
    <submittedName>
        <fullName evidence="1">Uncharacterized protein</fullName>
    </submittedName>
</protein>
<evidence type="ECO:0000313" key="1">
    <source>
        <dbReference type="EMBL" id="AWN24026.1"/>
    </source>
</evidence>
<dbReference type="OrthoDB" id="9875524at2"/>
<evidence type="ECO:0000313" key="2">
    <source>
        <dbReference type="Proteomes" id="UP000245368"/>
    </source>
</evidence>
<name>A0A2Z3JJ65_9DEIO</name>
<dbReference type="AlphaFoldDB" id="A0A2Z3JJ65"/>
<organism evidence="1 2">
    <name type="scientific">Deinococcus irradiatisoli</name>
    <dbReference type="NCBI Taxonomy" id="2202254"/>
    <lineage>
        <taxon>Bacteria</taxon>
        <taxon>Thermotogati</taxon>
        <taxon>Deinococcota</taxon>
        <taxon>Deinococci</taxon>
        <taxon>Deinococcales</taxon>
        <taxon>Deinococcaceae</taxon>
        <taxon>Deinococcus</taxon>
    </lineage>
</organism>
<dbReference type="EMBL" id="CP029494">
    <property type="protein sequence ID" value="AWN24026.1"/>
    <property type="molecule type" value="Genomic_DNA"/>
</dbReference>
<gene>
    <name evidence="1" type="ORF">DKM44_12935</name>
</gene>
<reference evidence="1 2" key="1">
    <citation type="submission" date="2018-05" db="EMBL/GenBank/DDBJ databases">
        <title>Complete Genome Sequence of Deinococcus sp. strain 17bor-2.</title>
        <authorList>
            <person name="Srinivasan S."/>
        </authorList>
    </citation>
    <scope>NUCLEOTIDE SEQUENCE [LARGE SCALE GENOMIC DNA]</scope>
    <source>
        <strain evidence="1 2">17bor-2</strain>
    </source>
</reference>
<proteinExistence type="predicted"/>
<accession>A0A2Z3JJ65</accession>
<dbReference type="RefSeq" id="WP_109827754.1">
    <property type="nucleotide sequence ID" value="NZ_CP029494.1"/>
</dbReference>